<dbReference type="Gene3D" id="3.30.420.10">
    <property type="entry name" value="Ribonuclease H-like superfamily/Ribonuclease H"/>
    <property type="match status" value="1"/>
</dbReference>
<comment type="caution">
    <text evidence="3">The sequence shown here is derived from an EMBL/GenBank/DDBJ whole genome shotgun (WGS) entry which is preliminary data.</text>
</comment>
<reference evidence="3 4" key="1">
    <citation type="submission" date="2020-01" db="EMBL/GenBank/DDBJ databases">
        <authorList>
            <person name="Gupta K D."/>
        </authorList>
    </citation>
    <scope>NUCLEOTIDE SEQUENCE [LARGE SCALE GENOMIC DNA]</scope>
</reference>
<organism evidence="3 4">
    <name type="scientific">Cyclocybe aegerita</name>
    <name type="common">Black poplar mushroom</name>
    <name type="synonym">Agrocybe aegerita</name>
    <dbReference type="NCBI Taxonomy" id="1973307"/>
    <lineage>
        <taxon>Eukaryota</taxon>
        <taxon>Fungi</taxon>
        <taxon>Dikarya</taxon>
        <taxon>Basidiomycota</taxon>
        <taxon>Agaricomycotina</taxon>
        <taxon>Agaricomycetes</taxon>
        <taxon>Agaricomycetidae</taxon>
        <taxon>Agaricales</taxon>
        <taxon>Agaricineae</taxon>
        <taxon>Bolbitiaceae</taxon>
        <taxon>Cyclocybe</taxon>
    </lineage>
</organism>
<dbReference type="InterPro" id="IPR009057">
    <property type="entry name" value="Homeodomain-like_sf"/>
</dbReference>
<dbReference type="GO" id="GO:0003677">
    <property type="term" value="F:DNA binding"/>
    <property type="evidence" value="ECO:0007669"/>
    <property type="project" value="InterPro"/>
</dbReference>
<proteinExistence type="predicted"/>
<dbReference type="GO" id="GO:0015074">
    <property type="term" value="P:DNA integration"/>
    <property type="evidence" value="ECO:0007669"/>
    <property type="project" value="InterPro"/>
</dbReference>
<evidence type="ECO:0000259" key="1">
    <source>
        <dbReference type="Pfam" id="PF01498"/>
    </source>
</evidence>
<keyword evidence="4" id="KW-1185">Reference proteome</keyword>
<dbReference type="EMBL" id="CACVBS010000112">
    <property type="protein sequence ID" value="CAA7271760.1"/>
    <property type="molecule type" value="Genomic_DNA"/>
</dbReference>
<dbReference type="SUPFAM" id="SSF46689">
    <property type="entry name" value="Homeodomain-like"/>
    <property type="match status" value="1"/>
</dbReference>
<dbReference type="Pfam" id="PF13358">
    <property type="entry name" value="DDE_3"/>
    <property type="match status" value="1"/>
</dbReference>
<dbReference type="InterPro" id="IPR038717">
    <property type="entry name" value="Tc1-like_DDE_dom"/>
</dbReference>
<dbReference type="Proteomes" id="UP000467700">
    <property type="component" value="Unassembled WGS sequence"/>
</dbReference>
<dbReference type="InterPro" id="IPR052338">
    <property type="entry name" value="Transposase_5"/>
</dbReference>
<evidence type="ECO:0008006" key="5">
    <source>
        <dbReference type="Google" id="ProtNLM"/>
    </source>
</evidence>
<name>A0A8S0VVC0_CYCAE</name>
<dbReference type="AlphaFoldDB" id="A0A8S0VVC0"/>
<sequence>MRNQIIGYAQASGNAAAAGRNENVNERTAQCIYKHFLETGETSNKPRLGPSEKLSDYGRRQVIRKVIKHRRMPLTEITNQLATRVSPSTIRHVIAAQGFHQRVARKVPYLSPAHKRKRLNWARIHQSFRPSDWRCTMFSDECYVYLGDDRSRIYVTRRPDEELLEECLVPTFKQSTVHVMVWGCIAEDWKGPLVVLEYPGGKGGGMNSTCYREQVLEPVLLPFYYLLNQERGNMTFQQDGAPSHGSKVTKRWFAQHGIPLFPHPPSSPDLNPIKPIWHLLKSTVRHLPHPPTTVDGLRVAVLRAWEGISVVVINHQIGKMDRHVKAVLAARGGHTGF</sequence>
<protein>
    <recommendedName>
        <fullName evidence="5">Transposase</fullName>
    </recommendedName>
</protein>
<evidence type="ECO:0000313" key="4">
    <source>
        <dbReference type="Proteomes" id="UP000467700"/>
    </source>
</evidence>
<dbReference type="InterPro" id="IPR002492">
    <property type="entry name" value="Transposase_Tc1-like"/>
</dbReference>
<evidence type="ECO:0000259" key="2">
    <source>
        <dbReference type="Pfam" id="PF13358"/>
    </source>
</evidence>
<dbReference type="PANTHER" id="PTHR23022">
    <property type="entry name" value="TRANSPOSABLE ELEMENT-RELATED"/>
    <property type="match status" value="1"/>
</dbReference>
<dbReference type="InterPro" id="IPR036397">
    <property type="entry name" value="RNaseH_sf"/>
</dbReference>
<evidence type="ECO:0000313" key="3">
    <source>
        <dbReference type="EMBL" id="CAA7271760.1"/>
    </source>
</evidence>
<dbReference type="Pfam" id="PF01498">
    <property type="entry name" value="HTH_Tnp_Tc3_2"/>
    <property type="match status" value="1"/>
</dbReference>
<feature type="domain" description="Transposase Tc1-like" evidence="1">
    <location>
        <begin position="59"/>
        <end position="126"/>
    </location>
</feature>
<dbReference type="OrthoDB" id="2431447at2759"/>
<accession>A0A8S0VVC0</accession>
<gene>
    <name evidence="3" type="ORF">AAE3_LOCUS14039</name>
</gene>
<feature type="domain" description="Tc1-like transposase DDE" evidence="2">
    <location>
        <begin position="233"/>
        <end position="286"/>
    </location>
</feature>
<dbReference type="GO" id="GO:0006313">
    <property type="term" value="P:DNA transposition"/>
    <property type="evidence" value="ECO:0007669"/>
    <property type="project" value="InterPro"/>
</dbReference>
<dbReference type="PANTHER" id="PTHR23022:SF135">
    <property type="entry name" value="SI:DKEY-77F5.3"/>
    <property type="match status" value="1"/>
</dbReference>